<dbReference type="EMBL" id="KN831770">
    <property type="protein sequence ID" value="KIM47280.1"/>
    <property type="molecule type" value="Genomic_DNA"/>
</dbReference>
<accession>A0A0C3CES5</accession>
<dbReference type="HOGENOM" id="CLU_083050_0_0_1"/>
<reference evidence="2 3" key="1">
    <citation type="submission" date="2014-04" db="EMBL/GenBank/DDBJ databases">
        <authorList>
            <consortium name="DOE Joint Genome Institute"/>
            <person name="Kuo A."/>
            <person name="Gay G."/>
            <person name="Dore J."/>
            <person name="Kohler A."/>
            <person name="Nagy L.G."/>
            <person name="Floudas D."/>
            <person name="Copeland A."/>
            <person name="Barry K.W."/>
            <person name="Cichocki N."/>
            <person name="Veneault-Fourrey C."/>
            <person name="LaButti K."/>
            <person name="Lindquist E.A."/>
            <person name="Lipzen A."/>
            <person name="Lundell T."/>
            <person name="Morin E."/>
            <person name="Murat C."/>
            <person name="Sun H."/>
            <person name="Tunlid A."/>
            <person name="Henrissat B."/>
            <person name="Grigoriev I.V."/>
            <person name="Hibbett D.S."/>
            <person name="Martin F."/>
            <person name="Nordberg H.P."/>
            <person name="Cantor M.N."/>
            <person name="Hua S.X."/>
        </authorList>
    </citation>
    <scope>NUCLEOTIDE SEQUENCE [LARGE SCALE GENOMIC DNA]</scope>
    <source>
        <strain evidence="3">h7</strain>
    </source>
</reference>
<dbReference type="AlphaFoldDB" id="A0A0C3CES5"/>
<evidence type="ECO:0000313" key="2">
    <source>
        <dbReference type="EMBL" id="KIM47280.1"/>
    </source>
</evidence>
<feature type="compositionally biased region" description="Basic and acidic residues" evidence="1">
    <location>
        <begin position="32"/>
        <end position="41"/>
    </location>
</feature>
<dbReference type="Proteomes" id="UP000053424">
    <property type="component" value="Unassembled WGS sequence"/>
</dbReference>
<dbReference type="OrthoDB" id="3253399at2759"/>
<protein>
    <submittedName>
        <fullName evidence="2">Uncharacterized protein</fullName>
    </submittedName>
</protein>
<sequence length="289" mass="32557">MAPHHQHSDSSEDEGSDAPEAVSLSQSKKHIQKLETSRKNAEIAQRQSKREKNRERDRKLKERAEKNKDEAAAVKSSAKGKGKVVESRNKDDELEARMERAMQEAQEESSEDEDEDEDKAESSSQYEEFEGISVNAQEDEDDNDSSVADEHADDDESQDDSEDVPVPEQPPKSQKTRFNPDHLPDELFAAAFASKPKRKTPAENSEKDDDPTKSRPTKKTKSSNVQKDVVIGSRAFRMLPNSTQPSTPATLPSRKVKQFLDRTLALKGGKQRTKGWERRPGEFIVGYCF</sequence>
<gene>
    <name evidence="2" type="ORF">M413DRAFT_7808</name>
</gene>
<feature type="compositionally biased region" description="Basic and acidic residues" evidence="1">
    <location>
        <begin position="83"/>
        <end position="102"/>
    </location>
</feature>
<keyword evidence="3" id="KW-1185">Reference proteome</keyword>
<feature type="compositionally biased region" description="Basic and acidic residues" evidence="1">
    <location>
        <begin position="200"/>
        <end position="213"/>
    </location>
</feature>
<evidence type="ECO:0000313" key="3">
    <source>
        <dbReference type="Proteomes" id="UP000053424"/>
    </source>
</evidence>
<feature type="compositionally biased region" description="Basic and acidic residues" evidence="1">
    <location>
        <begin position="48"/>
        <end position="72"/>
    </location>
</feature>
<proteinExistence type="predicted"/>
<dbReference type="STRING" id="686832.A0A0C3CES5"/>
<reference evidence="3" key="2">
    <citation type="submission" date="2015-01" db="EMBL/GenBank/DDBJ databases">
        <title>Evolutionary Origins and Diversification of the Mycorrhizal Mutualists.</title>
        <authorList>
            <consortium name="DOE Joint Genome Institute"/>
            <consortium name="Mycorrhizal Genomics Consortium"/>
            <person name="Kohler A."/>
            <person name="Kuo A."/>
            <person name="Nagy L.G."/>
            <person name="Floudas D."/>
            <person name="Copeland A."/>
            <person name="Barry K.W."/>
            <person name="Cichocki N."/>
            <person name="Veneault-Fourrey C."/>
            <person name="LaButti K."/>
            <person name="Lindquist E.A."/>
            <person name="Lipzen A."/>
            <person name="Lundell T."/>
            <person name="Morin E."/>
            <person name="Murat C."/>
            <person name="Riley R."/>
            <person name="Ohm R."/>
            <person name="Sun H."/>
            <person name="Tunlid A."/>
            <person name="Henrissat B."/>
            <person name="Grigoriev I.V."/>
            <person name="Hibbett D.S."/>
            <person name="Martin F."/>
        </authorList>
    </citation>
    <scope>NUCLEOTIDE SEQUENCE [LARGE SCALE GENOMIC DNA]</scope>
    <source>
        <strain evidence="3">h7</strain>
    </source>
</reference>
<organism evidence="2 3">
    <name type="scientific">Hebeloma cylindrosporum</name>
    <dbReference type="NCBI Taxonomy" id="76867"/>
    <lineage>
        <taxon>Eukaryota</taxon>
        <taxon>Fungi</taxon>
        <taxon>Dikarya</taxon>
        <taxon>Basidiomycota</taxon>
        <taxon>Agaricomycotina</taxon>
        <taxon>Agaricomycetes</taxon>
        <taxon>Agaricomycetidae</taxon>
        <taxon>Agaricales</taxon>
        <taxon>Agaricineae</taxon>
        <taxon>Hymenogastraceae</taxon>
        <taxon>Hebeloma</taxon>
    </lineage>
</organism>
<feature type="compositionally biased region" description="Acidic residues" evidence="1">
    <location>
        <begin position="105"/>
        <end position="119"/>
    </location>
</feature>
<feature type="compositionally biased region" description="Acidic residues" evidence="1">
    <location>
        <begin position="151"/>
        <end position="165"/>
    </location>
</feature>
<name>A0A0C3CES5_HEBCY</name>
<feature type="compositionally biased region" description="Basic and acidic residues" evidence="1">
    <location>
        <begin position="1"/>
        <end position="10"/>
    </location>
</feature>
<evidence type="ECO:0000256" key="1">
    <source>
        <dbReference type="SAM" id="MobiDB-lite"/>
    </source>
</evidence>
<feature type="region of interest" description="Disordered" evidence="1">
    <location>
        <begin position="1"/>
        <end position="228"/>
    </location>
</feature>